<feature type="binding site" evidence="8">
    <location>
        <position position="75"/>
    </location>
    <ligand>
        <name>Zn(2+)</name>
        <dbReference type="ChEBI" id="CHEBI:29105"/>
    </ligand>
</feature>
<dbReference type="EMBL" id="FNPC01000007">
    <property type="protein sequence ID" value="SDY61416.1"/>
    <property type="molecule type" value="Genomic_DNA"/>
</dbReference>
<keyword evidence="3 8" id="KW-0479">Metal-binding</keyword>
<comment type="subcellular location">
    <subcellularLocation>
        <location evidence="8">Cytoplasm</location>
    </subcellularLocation>
</comment>
<accession>A0A1H3LAU5</accession>
<comment type="caution">
    <text evidence="8">Lacks conserved residue(s) required for the propagation of feature annotation.</text>
</comment>
<evidence type="ECO:0000256" key="6">
    <source>
        <dbReference type="ARBA" id="ARBA00022833"/>
    </source>
</evidence>
<dbReference type="InterPro" id="IPR011059">
    <property type="entry name" value="Metal-dep_hydrolase_composite"/>
</dbReference>
<name>A0A1H3LAU5_9EURY</name>
<keyword evidence="7 8" id="KW-0408">Iron</keyword>
<feature type="binding site" evidence="8">
    <location>
        <position position="73"/>
    </location>
    <ligand>
        <name>Zn(2+)</name>
        <dbReference type="ChEBI" id="CHEBI:29105"/>
    </ligand>
</feature>
<dbReference type="CDD" id="cd01296">
    <property type="entry name" value="Imidazolone-5PH"/>
    <property type="match status" value="1"/>
</dbReference>
<dbReference type="EC" id="3.5.2.7" evidence="1 8"/>
<feature type="binding site" evidence="8">
    <location>
        <position position="244"/>
    </location>
    <ligand>
        <name>4-imidazolone-5-propanoate</name>
        <dbReference type="ChEBI" id="CHEBI:77893"/>
    </ligand>
</feature>
<feature type="binding site" evidence="8">
    <location>
        <position position="315"/>
    </location>
    <ligand>
        <name>Zn(2+)</name>
        <dbReference type="ChEBI" id="CHEBI:29105"/>
    </ligand>
</feature>
<feature type="binding site" evidence="8">
    <location>
        <position position="75"/>
    </location>
    <ligand>
        <name>Fe(3+)</name>
        <dbReference type="ChEBI" id="CHEBI:29034"/>
    </ligand>
</feature>
<dbReference type="GO" id="GO:0050480">
    <property type="term" value="F:imidazolonepropionase activity"/>
    <property type="evidence" value="ECO:0007669"/>
    <property type="project" value="UniProtKB-UniRule"/>
</dbReference>
<sequence>MTGTTLIHDASQVVRISEDGIDAIADGSIAITDGTVDDIGTTAEITEKYPVDAVETVIDASGKTVLPGYVDPHTHAVFAGERINEFVAKLSGKSYQEIQSEGGGILSTVRSVRDASLETLTENLLDQLDVMLAYGTTTAEVKSGYGLSTDAELKLLEAVDRANGRHAIDVIPTFLGAHAVPDEQEEEAYVDQVINEQLPAVADNDLAVFCDVFCDEGAFSLDQSRRILEAGIDHGLTPKIHAEEFLRLGGAQLAGDLEAASADHLLQATEEDAESLAEGGVTPVLLPGTAFTLGAEYAKPTLFEDAGASVALASDFNPNCYSQSMEFTISLACNGMRMTPTAALRGATQHAAEALQITDGRGTLQEGAPGDVIIADVPRFEYIPYNTGVQTTETVLKDGQVVHNE</sequence>
<feature type="binding site" evidence="8">
    <location>
        <position position="178"/>
    </location>
    <ligand>
        <name>4-imidazolone-5-propanoate</name>
        <dbReference type="ChEBI" id="CHEBI:77893"/>
    </ligand>
</feature>
<dbReference type="GO" id="GO:0005737">
    <property type="term" value="C:cytoplasm"/>
    <property type="evidence" value="ECO:0007669"/>
    <property type="project" value="UniProtKB-SubCell"/>
</dbReference>
<feature type="binding site" evidence="8">
    <location>
        <position position="73"/>
    </location>
    <ligand>
        <name>Fe(3+)</name>
        <dbReference type="ChEBI" id="CHEBI:29034"/>
    </ligand>
</feature>
<feature type="binding site" evidence="8">
    <location>
        <position position="241"/>
    </location>
    <ligand>
        <name>Fe(3+)</name>
        <dbReference type="ChEBI" id="CHEBI:29034"/>
    </ligand>
</feature>
<feature type="binding site" evidence="8">
    <location>
        <position position="315"/>
    </location>
    <ligand>
        <name>Fe(3+)</name>
        <dbReference type="ChEBI" id="CHEBI:29034"/>
    </ligand>
</feature>
<dbReference type="Pfam" id="PF07969">
    <property type="entry name" value="Amidohydro_3"/>
    <property type="match status" value="1"/>
</dbReference>
<evidence type="ECO:0000256" key="1">
    <source>
        <dbReference type="ARBA" id="ARBA00012864"/>
    </source>
</evidence>
<gene>
    <name evidence="8" type="primary">hutI</name>
    <name evidence="10" type="ORF">SAMN05216564_1074</name>
</gene>
<evidence type="ECO:0000256" key="7">
    <source>
        <dbReference type="ARBA" id="ARBA00023004"/>
    </source>
</evidence>
<evidence type="ECO:0000256" key="8">
    <source>
        <dbReference type="HAMAP-Rule" id="MF_00372"/>
    </source>
</evidence>
<comment type="cofactor">
    <cofactor evidence="8">
        <name>Zn(2+)</name>
        <dbReference type="ChEBI" id="CHEBI:29105"/>
    </cofactor>
    <cofactor evidence="8">
        <name>Fe(3+)</name>
        <dbReference type="ChEBI" id="CHEBI:29034"/>
    </cofactor>
    <text evidence="8">Binds 1 zinc or iron ion per subunit.</text>
</comment>
<keyword evidence="2 8" id="KW-0963">Cytoplasm</keyword>
<keyword evidence="6 8" id="KW-0862">Zinc</keyword>
<keyword evidence="4 8" id="KW-0378">Hydrolase</keyword>
<evidence type="ECO:0000256" key="4">
    <source>
        <dbReference type="ARBA" id="ARBA00022801"/>
    </source>
</evidence>
<feature type="binding site" evidence="8">
    <location>
        <position position="317"/>
    </location>
    <ligand>
        <name>N-formimidoyl-L-glutamate</name>
        <dbReference type="ChEBI" id="CHEBI:58928"/>
    </ligand>
</feature>
<dbReference type="InterPro" id="IPR005920">
    <property type="entry name" value="HutI"/>
</dbReference>
<evidence type="ECO:0000256" key="3">
    <source>
        <dbReference type="ARBA" id="ARBA00022723"/>
    </source>
</evidence>
<dbReference type="GO" id="GO:0019556">
    <property type="term" value="P:L-histidine catabolic process to glutamate and formamide"/>
    <property type="evidence" value="ECO:0007669"/>
    <property type="project" value="UniProtKB-UniRule"/>
</dbReference>
<dbReference type="PANTHER" id="PTHR42752">
    <property type="entry name" value="IMIDAZOLONEPROPIONASE"/>
    <property type="match status" value="1"/>
</dbReference>
<dbReference type="Gene3D" id="3.20.20.140">
    <property type="entry name" value="Metal-dependent hydrolases"/>
    <property type="match status" value="1"/>
</dbReference>
<reference evidence="11" key="1">
    <citation type="submission" date="2016-10" db="EMBL/GenBank/DDBJ databases">
        <authorList>
            <person name="Varghese N."/>
            <person name="Submissions S."/>
        </authorList>
    </citation>
    <scope>NUCLEOTIDE SEQUENCE [LARGE SCALE GENOMIC DNA]</scope>
    <source>
        <strain evidence="11">DC30,IBRC 10041,KCTC 4046</strain>
    </source>
</reference>
<feature type="domain" description="Amidohydrolase 3" evidence="9">
    <location>
        <begin position="116"/>
        <end position="403"/>
    </location>
</feature>
<dbReference type="SUPFAM" id="SSF51556">
    <property type="entry name" value="Metallo-dependent hydrolases"/>
    <property type="match status" value="1"/>
</dbReference>
<protein>
    <recommendedName>
        <fullName evidence="1 8">Imidazolonepropionase</fullName>
        <ecNumber evidence="1 8">3.5.2.7</ecNumber>
    </recommendedName>
    <alternativeName>
        <fullName evidence="8">Imidazolone-5-propionate hydrolase</fullName>
    </alternativeName>
</protein>
<dbReference type="OrthoDB" id="8791at2157"/>
<dbReference type="AlphaFoldDB" id="A0A1H3LAU5"/>
<dbReference type="HAMAP" id="MF_00372">
    <property type="entry name" value="HutI"/>
    <property type="match status" value="1"/>
</dbReference>
<keyword evidence="11" id="KW-1185">Reference proteome</keyword>
<feature type="binding site" evidence="8">
    <location>
        <position position="145"/>
    </location>
    <ligand>
        <name>N-formimidoyl-L-glutamate</name>
        <dbReference type="ChEBI" id="CHEBI:58928"/>
    </ligand>
</feature>
<comment type="pathway">
    <text evidence="8">Amino-acid degradation; L-histidine degradation into L-glutamate; N-formimidoyl-L-glutamate from L-histidine: step 3/3.</text>
</comment>
<dbReference type="NCBIfam" id="TIGR01224">
    <property type="entry name" value="hutI"/>
    <property type="match status" value="1"/>
</dbReference>
<comment type="function">
    <text evidence="8">Catalyzes the hydrolytic cleavage of the carbon-nitrogen bond in imidazolone-5-propanoate to yield N-formimidoyl-L-glutamate. It is the third step in the universal histidine degradation pathway.</text>
</comment>
<dbReference type="Proteomes" id="UP000199079">
    <property type="component" value="Unassembled WGS sequence"/>
</dbReference>
<dbReference type="GO" id="GO:0005506">
    <property type="term" value="F:iron ion binding"/>
    <property type="evidence" value="ECO:0007669"/>
    <property type="project" value="UniProtKB-UniRule"/>
</dbReference>
<evidence type="ECO:0000313" key="10">
    <source>
        <dbReference type="EMBL" id="SDY61416.1"/>
    </source>
</evidence>
<dbReference type="InterPro" id="IPR013108">
    <property type="entry name" value="Amidohydro_3"/>
</dbReference>
<dbReference type="GO" id="GO:0008270">
    <property type="term" value="F:zinc ion binding"/>
    <property type="evidence" value="ECO:0007669"/>
    <property type="project" value="UniProtKB-UniRule"/>
</dbReference>
<comment type="similarity">
    <text evidence="8">Belongs to the metallo-dependent hydrolases superfamily. HutI family.</text>
</comment>
<organism evidence="10 11">
    <name type="scientific">Halopenitus persicus</name>
    <dbReference type="NCBI Taxonomy" id="1048396"/>
    <lineage>
        <taxon>Archaea</taxon>
        <taxon>Methanobacteriati</taxon>
        <taxon>Methanobacteriota</taxon>
        <taxon>Stenosarchaea group</taxon>
        <taxon>Halobacteria</taxon>
        <taxon>Halobacteriales</taxon>
        <taxon>Haloferacaceae</taxon>
        <taxon>Halopenitus</taxon>
    </lineage>
</organism>
<feature type="binding site" evidence="8">
    <location>
        <position position="82"/>
    </location>
    <ligand>
        <name>4-imidazolone-5-propanoate</name>
        <dbReference type="ChEBI" id="CHEBI:77893"/>
    </ligand>
</feature>
<evidence type="ECO:0000256" key="5">
    <source>
        <dbReference type="ARBA" id="ARBA00022808"/>
    </source>
</evidence>
<dbReference type="PANTHER" id="PTHR42752:SF1">
    <property type="entry name" value="IMIDAZOLONEPROPIONASE-RELATED"/>
    <property type="match status" value="1"/>
</dbReference>
<comment type="catalytic activity">
    <reaction evidence="8">
        <text>4-imidazolone-5-propanoate + H2O = N-formimidoyl-L-glutamate</text>
        <dbReference type="Rhea" id="RHEA:23660"/>
        <dbReference type="ChEBI" id="CHEBI:15377"/>
        <dbReference type="ChEBI" id="CHEBI:58928"/>
        <dbReference type="ChEBI" id="CHEBI:77893"/>
        <dbReference type="EC" id="3.5.2.7"/>
    </reaction>
</comment>
<dbReference type="RefSeq" id="WP_092733471.1">
    <property type="nucleotide sequence ID" value="NZ_FNPC01000007.1"/>
</dbReference>
<dbReference type="Gene3D" id="2.30.40.10">
    <property type="entry name" value="Urease, subunit C, domain 1"/>
    <property type="match status" value="1"/>
</dbReference>
<feature type="binding site" evidence="8">
    <location>
        <position position="241"/>
    </location>
    <ligand>
        <name>Zn(2+)</name>
        <dbReference type="ChEBI" id="CHEBI:29105"/>
    </ligand>
</feature>
<dbReference type="FunFam" id="3.20.20.140:FF:000007">
    <property type="entry name" value="Imidazolonepropionase"/>
    <property type="match status" value="1"/>
</dbReference>
<dbReference type="UniPathway" id="UPA00379">
    <property type="reaction ID" value="UER00551"/>
</dbReference>
<evidence type="ECO:0000259" key="9">
    <source>
        <dbReference type="Pfam" id="PF07969"/>
    </source>
</evidence>
<dbReference type="InterPro" id="IPR032466">
    <property type="entry name" value="Metal_Hydrolase"/>
</dbReference>
<proteinExistence type="inferred from homology"/>
<keyword evidence="5 8" id="KW-0369">Histidine metabolism</keyword>
<evidence type="ECO:0000313" key="11">
    <source>
        <dbReference type="Proteomes" id="UP000199079"/>
    </source>
</evidence>
<dbReference type="SUPFAM" id="SSF51338">
    <property type="entry name" value="Composite domain of metallo-dependent hydrolases"/>
    <property type="match status" value="1"/>
</dbReference>
<feature type="binding site" evidence="8">
    <location>
        <position position="145"/>
    </location>
    <ligand>
        <name>4-imidazolone-5-propanoate</name>
        <dbReference type="ChEBI" id="CHEBI:77893"/>
    </ligand>
</feature>
<dbReference type="GO" id="GO:0019557">
    <property type="term" value="P:L-histidine catabolic process to glutamate and formate"/>
    <property type="evidence" value="ECO:0007669"/>
    <property type="project" value="UniProtKB-UniPathway"/>
</dbReference>
<evidence type="ECO:0000256" key="2">
    <source>
        <dbReference type="ARBA" id="ARBA00022490"/>
    </source>
</evidence>